<dbReference type="Proteomes" id="UP000524450">
    <property type="component" value="Unassembled WGS sequence"/>
</dbReference>
<comment type="caution">
    <text evidence="1">The sequence shown here is derived from an EMBL/GenBank/DDBJ whole genome shotgun (WGS) entry which is preliminary data.</text>
</comment>
<protein>
    <submittedName>
        <fullName evidence="1">Uncharacterized protein</fullName>
    </submittedName>
</protein>
<dbReference type="RefSeq" id="WP_184642635.1">
    <property type="nucleotide sequence ID" value="NZ_JACIFZ010000017.1"/>
</dbReference>
<sequence>MQQEIHQVAEVADAIIFMTLVHPSSDMGSAIGNIYSIAPQRESQDLPVQLLATNDMLRVLWASPSGHLWVGTSDRGFWSSNSTRTMPDRPGQATRSRFTFAVARTCGRWRFISLTHSYSSH</sequence>
<dbReference type="EMBL" id="JACIFZ010000017">
    <property type="protein sequence ID" value="MBB4225934.1"/>
    <property type="molecule type" value="Genomic_DNA"/>
</dbReference>
<evidence type="ECO:0000313" key="1">
    <source>
        <dbReference type="EMBL" id="MBB4225934.1"/>
    </source>
</evidence>
<evidence type="ECO:0000313" key="2">
    <source>
        <dbReference type="Proteomes" id="UP000524450"/>
    </source>
</evidence>
<accession>A0A840G0B9</accession>
<gene>
    <name evidence="1" type="ORF">GGD71_006747</name>
</gene>
<dbReference type="AlphaFoldDB" id="A0A840G0B9"/>
<reference evidence="1 2" key="1">
    <citation type="submission" date="2020-08" db="EMBL/GenBank/DDBJ databases">
        <title>Genomic Encyclopedia of Type Strains, Phase IV (KMG-V): Genome sequencing to study the core and pangenomes of soil and plant-associated prokaryotes.</title>
        <authorList>
            <person name="Whitman W."/>
        </authorList>
    </citation>
    <scope>NUCLEOTIDE SEQUENCE [LARGE SCALE GENOMIC DNA]</scope>
    <source>
        <strain evidence="1 2">34/80</strain>
    </source>
</reference>
<proteinExistence type="predicted"/>
<name>A0A840G0B9_9BURK</name>
<organism evidence="1 2">
    <name type="scientific">Variovorax guangxiensis</name>
    <dbReference type="NCBI Taxonomy" id="1775474"/>
    <lineage>
        <taxon>Bacteria</taxon>
        <taxon>Pseudomonadati</taxon>
        <taxon>Pseudomonadota</taxon>
        <taxon>Betaproteobacteria</taxon>
        <taxon>Burkholderiales</taxon>
        <taxon>Comamonadaceae</taxon>
        <taxon>Variovorax</taxon>
    </lineage>
</organism>